<dbReference type="RefSeq" id="WP_068538121.1">
    <property type="nucleotide sequence ID" value="NZ_LVJH01000074.1"/>
</dbReference>
<reference evidence="1 2" key="1">
    <citation type="submission" date="2016-03" db="EMBL/GenBank/DDBJ databases">
        <title>Draft genome sequence of Paenibacillus glacialis DSM 22343.</title>
        <authorList>
            <person name="Shin S.-K."/>
            <person name="Yi H."/>
        </authorList>
    </citation>
    <scope>NUCLEOTIDE SEQUENCE [LARGE SCALE GENOMIC DNA]</scope>
    <source>
        <strain evidence="1 2">DSM 22343</strain>
    </source>
</reference>
<dbReference type="OrthoDB" id="5351532at2"/>
<dbReference type="AlphaFoldDB" id="A0A168C1E6"/>
<dbReference type="EMBL" id="LVJH01000074">
    <property type="protein sequence ID" value="OAB32961.1"/>
    <property type="molecule type" value="Genomic_DNA"/>
</dbReference>
<dbReference type="Proteomes" id="UP000076967">
    <property type="component" value="Unassembled WGS sequence"/>
</dbReference>
<sequence>MMIRTPCKSEGCSATILPTTAEKTGGYCMPCRQETERQKRQQYIKDHRRDVDLYEGINDPVEILKIMHNRPPYDPLIKFIPYELNKEQLYISLTEEDTDRMLTYAMNLLDSGDEDTSQDILLSLVCYKNKSLATSIPVFINRDIYYPGILFKDASVEARDQLLNRVEHDTDNRNHLLLALAWIGDEQIVQRFREWRESPPPWVEETYVTPDTYTHEAGWKLNEDGERENLFHEFSYAIEKLKEVEDSSIEASEPLTLLTESSHTCQWCGGKMTTLLDFKVSHPTFLFLSMSGERLKLETCVKCSCYGVMYMDVDSNGESRWSTYNQRPDYLPVCNIEDYDNQHVSASKSFRLASKSRNSYYAAHWTLEPTVSQVGGHPTWIQDAEYPVCPCCSKRMIFFSQLDWGEVVEYGEGIYYMFICSDCRITATSFQQS</sequence>
<name>A0A168C1E6_9BACL</name>
<gene>
    <name evidence="1" type="ORF">PGLA_26130</name>
</gene>
<evidence type="ECO:0000313" key="1">
    <source>
        <dbReference type="EMBL" id="OAB32961.1"/>
    </source>
</evidence>
<evidence type="ECO:0000313" key="2">
    <source>
        <dbReference type="Proteomes" id="UP000076967"/>
    </source>
</evidence>
<accession>A0A168C1E6</accession>
<proteinExistence type="predicted"/>
<evidence type="ECO:0008006" key="3">
    <source>
        <dbReference type="Google" id="ProtNLM"/>
    </source>
</evidence>
<keyword evidence="2" id="KW-1185">Reference proteome</keyword>
<dbReference type="STRING" id="494026.PGLA_26130"/>
<organism evidence="1 2">
    <name type="scientific">Paenibacillus glacialis</name>
    <dbReference type="NCBI Taxonomy" id="494026"/>
    <lineage>
        <taxon>Bacteria</taxon>
        <taxon>Bacillati</taxon>
        <taxon>Bacillota</taxon>
        <taxon>Bacilli</taxon>
        <taxon>Bacillales</taxon>
        <taxon>Paenibacillaceae</taxon>
        <taxon>Paenibacillus</taxon>
    </lineage>
</organism>
<comment type="caution">
    <text evidence="1">The sequence shown here is derived from an EMBL/GenBank/DDBJ whole genome shotgun (WGS) entry which is preliminary data.</text>
</comment>
<protein>
    <recommendedName>
        <fullName evidence="3">DUF1963 domain-containing protein</fullName>
    </recommendedName>
</protein>